<protein>
    <recommendedName>
        <fullName evidence="4">Adhesin domain-containing protein</fullName>
    </recommendedName>
</protein>
<proteinExistence type="predicted"/>
<gene>
    <name evidence="2" type="ORF">SAMN06265367_101602</name>
</gene>
<name>A0ABY1NE98_9BACT</name>
<feature type="signal peptide" evidence="1">
    <location>
        <begin position="1"/>
        <end position="24"/>
    </location>
</feature>
<evidence type="ECO:0000313" key="3">
    <source>
        <dbReference type="Proteomes" id="UP001157915"/>
    </source>
</evidence>
<sequence>MKLLKFFPALLFLVLVTLQFSTFASDFKADPYLTKQFTLNGSGNLKVEASGASVAVTGASGNQVIVDMYVKLNGKEVEMEDAEVENELDNYTLDISQSGNTISVILKKRNNSGRSKLNISFKVQVPTEISSKFLSSGGSIAVDGLNGQQEIATSGGSIQVVNSTGYINTRSSGGSLRVENFEGSVDVQSSGGSVKVKQLIGDLNANTSGGSINLEAISGSIVASSSGGSIKAQLTNIEKELTMKSSGGSITAIVPDGLGLNLDLSGGRVNSKLSNFSGEVKKDRILGKINGGGVPVTMQSSGGSINLEFN</sequence>
<dbReference type="Proteomes" id="UP001157915">
    <property type="component" value="Unassembled WGS sequence"/>
</dbReference>
<evidence type="ECO:0000313" key="2">
    <source>
        <dbReference type="EMBL" id="SMP07475.1"/>
    </source>
</evidence>
<reference evidence="2 3" key="1">
    <citation type="submission" date="2017-05" db="EMBL/GenBank/DDBJ databases">
        <authorList>
            <person name="Varghese N."/>
            <person name="Submissions S."/>
        </authorList>
    </citation>
    <scope>NUCLEOTIDE SEQUENCE [LARGE SCALE GENOMIC DNA]</scope>
    <source>
        <strain evidence="2 3">DSM 15360</strain>
    </source>
</reference>
<dbReference type="PANTHER" id="PTHR34094:SF1">
    <property type="entry name" value="PROTEIN FAM185A"/>
    <property type="match status" value="1"/>
</dbReference>
<dbReference type="RefSeq" id="WP_283411532.1">
    <property type="nucleotide sequence ID" value="NZ_FXUA01000001.1"/>
</dbReference>
<dbReference type="EMBL" id="FXUA01000001">
    <property type="protein sequence ID" value="SMP07475.1"/>
    <property type="molecule type" value="Genomic_DNA"/>
</dbReference>
<keyword evidence="1" id="KW-0732">Signal</keyword>
<keyword evidence="3" id="KW-1185">Reference proteome</keyword>
<dbReference type="PANTHER" id="PTHR34094">
    <property type="match status" value="1"/>
</dbReference>
<feature type="chain" id="PRO_5046052929" description="Adhesin domain-containing protein" evidence="1">
    <location>
        <begin position="25"/>
        <end position="310"/>
    </location>
</feature>
<organism evidence="2 3">
    <name type="scientific">Algoriphagus winogradskyi</name>
    <dbReference type="NCBI Taxonomy" id="237017"/>
    <lineage>
        <taxon>Bacteria</taxon>
        <taxon>Pseudomonadati</taxon>
        <taxon>Bacteroidota</taxon>
        <taxon>Cytophagia</taxon>
        <taxon>Cytophagales</taxon>
        <taxon>Cyclobacteriaceae</taxon>
        <taxon>Algoriphagus</taxon>
    </lineage>
</organism>
<comment type="caution">
    <text evidence="2">The sequence shown here is derived from an EMBL/GenBank/DDBJ whole genome shotgun (WGS) entry which is preliminary data.</text>
</comment>
<evidence type="ECO:0008006" key="4">
    <source>
        <dbReference type="Google" id="ProtNLM"/>
    </source>
</evidence>
<evidence type="ECO:0000256" key="1">
    <source>
        <dbReference type="SAM" id="SignalP"/>
    </source>
</evidence>
<accession>A0ABY1NE98</accession>